<evidence type="ECO:0000256" key="3">
    <source>
        <dbReference type="ARBA" id="ARBA00023163"/>
    </source>
</evidence>
<protein>
    <submittedName>
        <fullName evidence="6">TetR/AcrR family transcriptional regulator</fullName>
    </submittedName>
</protein>
<geneLocation type="plasmid" evidence="6">
    <name>unnamed1</name>
</geneLocation>
<evidence type="ECO:0000256" key="1">
    <source>
        <dbReference type="ARBA" id="ARBA00023015"/>
    </source>
</evidence>
<dbReference type="GO" id="GO:0000976">
    <property type="term" value="F:transcription cis-regulatory region binding"/>
    <property type="evidence" value="ECO:0007669"/>
    <property type="project" value="TreeGrafter"/>
</dbReference>
<dbReference type="PROSITE" id="PS50977">
    <property type="entry name" value="HTH_TETR_2"/>
    <property type="match status" value="1"/>
</dbReference>
<keyword evidence="6" id="KW-0614">Plasmid</keyword>
<proteinExistence type="predicted"/>
<dbReference type="Pfam" id="PF00440">
    <property type="entry name" value="TetR_N"/>
    <property type="match status" value="1"/>
</dbReference>
<evidence type="ECO:0000259" key="5">
    <source>
        <dbReference type="PROSITE" id="PS50977"/>
    </source>
</evidence>
<name>A0AB39M0U9_9ACTN</name>
<dbReference type="EMBL" id="CP163430">
    <property type="protein sequence ID" value="XDP98567.1"/>
    <property type="molecule type" value="Genomic_DNA"/>
</dbReference>
<dbReference type="PRINTS" id="PR00455">
    <property type="entry name" value="HTHTETR"/>
</dbReference>
<dbReference type="InterPro" id="IPR009057">
    <property type="entry name" value="Homeodomain-like_sf"/>
</dbReference>
<dbReference type="InterPro" id="IPR001647">
    <property type="entry name" value="HTH_TetR"/>
</dbReference>
<dbReference type="RefSeq" id="WP_369153671.1">
    <property type="nucleotide sequence ID" value="NZ_CP163430.1"/>
</dbReference>
<evidence type="ECO:0000313" key="6">
    <source>
        <dbReference type="EMBL" id="XDP98567.1"/>
    </source>
</evidence>
<keyword evidence="1" id="KW-0805">Transcription regulation</keyword>
<dbReference type="SUPFAM" id="SSF48498">
    <property type="entry name" value="Tetracyclin repressor-like, C-terminal domain"/>
    <property type="match status" value="1"/>
</dbReference>
<dbReference type="InterPro" id="IPR050109">
    <property type="entry name" value="HTH-type_TetR-like_transc_reg"/>
</dbReference>
<dbReference type="PANTHER" id="PTHR30055:SF234">
    <property type="entry name" value="HTH-TYPE TRANSCRIPTIONAL REGULATOR BETI"/>
    <property type="match status" value="1"/>
</dbReference>
<evidence type="ECO:0000256" key="4">
    <source>
        <dbReference type="PROSITE-ProRule" id="PRU00335"/>
    </source>
</evidence>
<sequence>MVDDDHATPPADRPLRAQARRNRDALLGAAQDAFAAGEADIRVEEIARRAGVGVGTFYRHFPTREAIVEAVYDERVRGMCAGVPALLATDPPHDVLRAFLEQLIQHAVDSRSMAAALKTLMDLGSPVFNRGRVTMVDTIGQLMAAGVAAGTIRADITADTVFRAMGGVCASHGQPGWENAAREVVRLICDGLRHTAPRS</sequence>
<gene>
    <name evidence="6" type="ORF">AB5J57_34270</name>
</gene>
<dbReference type="InterPro" id="IPR036271">
    <property type="entry name" value="Tet_transcr_reg_TetR-rel_C_sf"/>
</dbReference>
<dbReference type="InterPro" id="IPR049445">
    <property type="entry name" value="TetR_SbtR-like_C"/>
</dbReference>
<dbReference type="GO" id="GO:0003700">
    <property type="term" value="F:DNA-binding transcription factor activity"/>
    <property type="evidence" value="ECO:0007669"/>
    <property type="project" value="TreeGrafter"/>
</dbReference>
<feature type="domain" description="HTH tetR-type" evidence="5">
    <location>
        <begin position="20"/>
        <end position="79"/>
    </location>
</feature>
<keyword evidence="2 4" id="KW-0238">DNA-binding</keyword>
<dbReference type="SUPFAM" id="SSF46689">
    <property type="entry name" value="Homeodomain-like"/>
    <property type="match status" value="1"/>
</dbReference>
<dbReference type="PANTHER" id="PTHR30055">
    <property type="entry name" value="HTH-TYPE TRANSCRIPTIONAL REGULATOR RUTR"/>
    <property type="match status" value="1"/>
</dbReference>
<dbReference type="AlphaFoldDB" id="A0AB39M0U9"/>
<organism evidence="6">
    <name type="scientific">Streptomyces sp. R02</name>
    <dbReference type="NCBI Taxonomy" id="3238623"/>
    <lineage>
        <taxon>Bacteria</taxon>
        <taxon>Bacillati</taxon>
        <taxon>Actinomycetota</taxon>
        <taxon>Actinomycetes</taxon>
        <taxon>Kitasatosporales</taxon>
        <taxon>Streptomycetaceae</taxon>
        <taxon>Streptomyces</taxon>
    </lineage>
</organism>
<evidence type="ECO:0000256" key="2">
    <source>
        <dbReference type="ARBA" id="ARBA00023125"/>
    </source>
</evidence>
<feature type="DNA-binding region" description="H-T-H motif" evidence="4">
    <location>
        <begin position="42"/>
        <end position="61"/>
    </location>
</feature>
<accession>A0AB39M0U9</accession>
<dbReference type="Gene3D" id="1.10.357.10">
    <property type="entry name" value="Tetracycline Repressor, domain 2"/>
    <property type="match status" value="1"/>
</dbReference>
<keyword evidence="3" id="KW-0804">Transcription</keyword>
<reference evidence="6" key="1">
    <citation type="submission" date="2024-07" db="EMBL/GenBank/DDBJ databases">
        <authorList>
            <person name="Yu S.T."/>
        </authorList>
    </citation>
    <scope>NUCLEOTIDE SEQUENCE</scope>
    <source>
        <strain evidence="6">R02</strain>
        <plasmid evidence="6">unnamed1</plasmid>
    </source>
</reference>
<dbReference type="Pfam" id="PF21597">
    <property type="entry name" value="TetR_C_43"/>
    <property type="match status" value="1"/>
</dbReference>